<gene>
    <name evidence="1" type="ORF">NF348_15175</name>
</gene>
<evidence type="ECO:0000313" key="1">
    <source>
        <dbReference type="EMBL" id="MCP8888457.1"/>
    </source>
</evidence>
<proteinExistence type="predicted"/>
<dbReference type="Gene3D" id="1.10.10.10">
    <property type="entry name" value="Winged helix-like DNA-binding domain superfamily/Winged helix DNA-binding domain"/>
    <property type="match status" value="1"/>
</dbReference>
<dbReference type="RefSeq" id="WP_254675718.1">
    <property type="nucleotide sequence ID" value="NZ_JAMWDU010000006.1"/>
</dbReference>
<dbReference type="InterPro" id="IPR036388">
    <property type="entry name" value="WH-like_DNA-bd_sf"/>
</dbReference>
<dbReference type="EMBL" id="JAMWDU010000006">
    <property type="protein sequence ID" value="MCP8888457.1"/>
    <property type="molecule type" value="Genomic_DNA"/>
</dbReference>
<evidence type="ECO:0000313" key="2">
    <source>
        <dbReference type="Proteomes" id="UP001060275"/>
    </source>
</evidence>
<dbReference type="AlphaFoldDB" id="A0A9Q4FTP8"/>
<dbReference type="SUPFAM" id="SSF46785">
    <property type="entry name" value="Winged helix' DNA-binding domain"/>
    <property type="match status" value="1"/>
</dbReference>
<dbReference type="Proteomes" id="UP001060275">
    <property type="component" value="Unassembled WGS sequence"/>
</dbReference>
<sequence length="140" mass="15667">MFFLFLGAREPFDSPQLENVAHALHIVQLRYPTMSLGQLSTLLRVGLVPDREGQFVSVSDVVAHAPGQKYPTIARQIDQLCDGTESRPGLRLLEKQSDPKDRRNRYVAVSERGKNLLYELDLVLAPEIVQTIGQPRSAEA</sequence>
<reference evidence="1" key="1">
    <citation type="submission" date="2022-06" db="EMBL/GenBank/DDBJ databases">
        <title>Devosia sp. XJ19-45 genome assembly.</title>
        <authorList>
            <person name="Li B."/>
            <person name="Cai M."/>
            <person name="Nie G."/>
            <person name="Li W."/>
        </authorList>
    </citation>
    <scope>NUCLEOTIDE SEQUENCE</scope>
    <source>
        <strain evidence="1">XJ19-45</strain>
    </source>
</reference>
<comment type="caution">
    <text evidence="1">The sequence shown here is derived from an EMBL/GenBank/DDBJ whole genome shotgun (WGS) entry which is preliminary data.</text>
</comment>
<protein>
    <submittedName>
        <fullName evidence="1">Uncharacterized protein</fullName>
    </submittedName>
</protein>
<dbReference type="InterPro" id="IPR036390">
    <property type="entry name" value="WH_DNA-bd_sf"/>
</dbReference>
<organism evidence="1 2">
    <name type="scientific">Devosia ureilytica</name>
    <dbReference type="NCBI Taxonomy" id="2952754"/>
    <lineage>
        <taxon>Bacteria</taxon>
        <taxon>Pseudomonadati</taxon>
        <taxon>Pseudomonadota</taxon>
        <taxon>Alphaproteobacteria</taxon>
        <taxon>Hyphomicrobiales</taxon>
        <taxon>Devosiaceae</taxon>
        <taxon>Devosia</taxon>
    </lineage>
</organism>
<keyword evidence="2" id="KW-1185">Reference proteome</keyword>
<accession>A0A9Q4FTP8</accession>
<name>A0A9Q4FTP8_9HYPH</name>